<evidence type="ECO:0000256" key="1">
    <source>
        <dbReference type="ARBA" id="ARBA00004123"/>
    </source>
</evidence>
<dbReference type="AlphaFoldDB" id="A0A2Z6PKC8"/>
<comment type="subcellular location">
    <subcellularLocation>
        <location evidence="1">Nucleus</location>
    </subcellularLocation>
</comment>
<dbReference type="EMBL" id="DF975044">
    <property type="protein sequence ID" value="GAU51262.1"/>
    <property type="molecule type" value="Genomic_DNA"/>
</dbReference>
<dbReference type="InterPro" id="IPR015300">
    <property type="entry name" value="DNA-bd_pseudobarrel_sf"/>
</dbReference>
<dbReference type="GO" id="GO:0005634">
    <property type="term" value="C:nucleus"/>
    <property type="evidence" value="ECO:0007669"/>
    <property type="project" value="UniProtKB-SubCell"/>
</dbReference>
<sequence>MNDISFLDTECISQIDNANFVDVDAAYEADQEQDTFVDGCFAIMRTNQMEFDVECPIGKLPGCFCRELGDAIEPYVMLQEPNYNEFEVNVMRNSSRLYFGDGWYALKSFYRICHGAWVSLAFMNPRLLLIRLTTRWGTKVDFPAHNPPLRHLAILRWDAFGEFVFDLNQSKLVLIDCSGDRYPCELQITVDADGQFACKISRGWVDLCVVHAFAPGDKVRFSVTEPKRNHEVYVSFFPPIKERSG</sequence>
<proteinExistence type="predicted"/>
<dbReference type="Proteomes" id="UP000242715">
    <property type="component" value="Unassembled WGS sequence"/>
</dbReference>
<evidence type="ECO:0008006" key="8">
    <source>
        <dbReference type="Google" id="ProtNLM"/>
    </source>
</evidence>
<gene>
    <name evidence="6" type="ORF">TSUD_135410</name>
</gene>
<keyword evidence="4" id="KW-0804">Transcription</keyword>
<evidence type="ECO:0000256" key="2">
    <source>
        <dbReference type="ARBA" id="ARBA00023015"/>
    </source>
</evidence>
<dbReference type="GO" id="GO:0003677">
    <property type="term" value="F:DNA binding"/>
    <property type="evidence" value="ECO:0007669"/>
    <property type="project" value="UniProtKB-KW"/>
</dbReference>
<evidence type="ECO:0000256" key="5">
    <source>
        <dbReference type="ARBA" id="ARBA00023242"/>
    </source>
</evidence>
<name>A0A2Z6PKC8_TRISU</name>
<evidence type="ECO:0000256" key="4">
    <source>
        <dbReference type="ARBA" id="ARBA00023163"/>
    </source>
</evidence>
<keyword evidence="2" id="KW-0805">Transcription regulation</keyword>
<protein>
    <recommendedName>
        <fullName evidence="8">TF-B3 domain-containing protein</fullName>
    </recommendedName>
</protein>
<evidence type="ECO:0000313" key="6">
    <source>
        <dbReference type="EMBL" id="GAU51262.1"/>
    </source>
</evidence>
<reference evidence="7" key="1">
    <citation type="journal article" date="2017" name="Front. Plant Sci.">
        <title>Climate Clever Clovers: New Paradigm to Reduce the Environmental Footprint of Ruminants by Breeding Low Methanogenic Forages Utilizing Haplotype Variation.</title>
        <authorList>
            <person name="Kaur P."/>
            <person name="Appels R."/>
            <person name="Bayer P.E."/>
            <person name="Keeble-Gagnere G."/>
            <person name="Wang J."/>
            <person name="Hirakawa H."/>
            <person name="Shirasawa K."/>
            <person name="Vercoe P."/>
            <person name="Stefanova K."/>
            <person name="Durmic Z."/>
            <person name="Nichols P."/>
            <person name="Revell C."/>
            <person name="Isobe S.N."/>
            <person name="Edwards D."/>
            <person name="Erskine W."/>
        </authorList>
    </citation>
    <scope>NUCLEOTIDE SEQUENCE [LARGE SCALE GENOMIC DNA]</scope>
    <source>
        <strain evidence="7">cv. Daliak</strain>
    </source>
</reference>
<evidence type="ECO:0000256" key="3">
    <source>
        <dbReference type="ARBA" id="ARBA00023125"/>
    </source>
</evidence>
<accession>A0A2Z6PKC8</accession>
<dbReference type="SUPFAM" id="SSF101936">
    <property type="entry name" value="DNA-binding pseudobarrel domain"/>
    <property type="match status" value="1"/>
</dbReference>
<organism evidence="6 7">
    <name type="scientific">Trifolium subterraneum</name>
    <name type="common">Subterranean clover</name>
    <dbReference type="NCBI Taxonomy" id="3900"/>
    <lineage>
        <taxon>Eukaryota</taxon>
        <taxon>Viridiplantae</taxon>
        <taxon>Streptophyta</taxon>
        <taxon>Embryophyta</taxon>
        <taxon>Tracheophyta</taxon>
        <taxon>Spermatophyta</taxon>
        <taxon>Magnoliopsida</taxon>
        <taxon>eudicotyledons</taxon>
        <taxon>Gunneridae</taxon>
        <taxon>Pentapetalae</taxon>
        <taxon>rosids</taxon>
        <taxon>fabids</taxon>
        <taxon>Fabales</taxon>
        <taxon>Fabaceae</taxon>
        <taxon>Papilionoideae</taxon>
        <taxon>50 kb inversion clade</taxon>
        <taxon>NPAAA clade</taxon>
        <taxon>Hologalegina</taxon>
        <taxon>IRL clade</taxon>
        <taxon>Trifolieae</taxon>
        <taxon>Trifolium</taxon>
    </lineage>
</organism>
<keyword evidence="3" id="KW-0238">DNA-binding</keyword>
<evidence type="ECO:0000313" key="7">
    <source>
        <dbReference type="Proteomes" id="UP000242715"/>
    </source>
</evidence>
<keyword evidence="7" id="KW-1185">Reference proteome</keyword>
<keyword evidence="5" id="KW-0539">Nucleus</keyword>